<dbReference type="EMBL" id="JAHIBW010000007">
    <property type="protein sequence ID" value="KAG7309334.1"/>
    <property type="molecule type" value="Genomic_DNA"/>
</dbReference>
<sequence>MNQSTYRAITSRVWSIKGCIGDDASNHCCSDISQRQVESGGVMDGVAEPGWCCGGLERGAGGARGGRRLARGPARRPRAASTPPTSDAVLSPEIEYVLHATNRGPNHR</sequence>
<gene>
    <name evidence="2" type="ORF">JYU34_005279</name>
</gene>
<evidence type="ECO:0000313" key="3">
    <source>
        <dbReference type="Proteomes" id="UP000823941"/>
    </source>
</evidence>
<proteinExistence type="predicted"/>
<dbReference type="Proteomes" id="UP000823941">
    <property type="component" value="Chromosome 7"/>
</dbReference>
<protein>
    <submittedName>
        <fullName evidence="2">Uncharacterized protein</fullName>
    </submittedName>
</protein>
<comment type="caution">
    <text evidence="2">The sequence shown here is derived from an EMBL/GenBank/DDBJ whole genome shotgun (WGS) entry which is preliminary data.</text>
</comment>
<feature type="region of interest" description="Disordered" evidence="1">
    <location>
        <begin position="61"/>
        <end position="108"/>
    </location>
</feature>
<evidence type="ECO:0000313" key="2">
    <source>
        <dbReference type="EMBL" id="KAG7309334.1"/>
    </source>
</evidence>
<organism evidence="2 3">
    <name type="scientific">Plutella xylostella</name>
    <name type="common">Diamondback moth</name>
    <name type="synonym">Plutella maculipennis</name>
    <dbReference type="NCBI Taxonomy" id="51655"/>
    <lineage>
        <taxon>Eukaryota</taxon>
        <taxon>Metazoa</taxon>
        <taxon>Ecdysozoa</taxon>
        <taxon>Arthropoda</taxon>
        <taxon>Hexapoda</taxon>
        <taxon>Insecta</taxon>
        <taxon>Pterygota</taxon>
        <taxon>Neoptera</taxon>
        <taxon>Endopterygota</taxon>
        <taxon>Lepidoptera</taxon>
        <taxon>Glossata</taxon>
        <taxon>Ditrysia</taxon>
        <taxon>Yponomeutoidea</taxon>
        <taxon>Plutellidae</taxon>
        <taxon>Plutella</taxon>
    </lineage>
</organism>
<reference evidence="2 3" key="1">
    <citation type="submission" date="2021-06" db="EMBL/GenBank/DDBJ databases">
        <title>A haploid diamondback moth (Plutella xylostella L.) genome assembly resolves 31 chromosomes and identifies a diamide resistance mutation.</title>
        <authorList>
            <person name="Ward C.M."/>
            <person name="Perry K.D."/>
            <person name="Baker G."/>
            <person name="Powis K."/>
            <person name="Heckel D.G."/>
            <person name="Baxter S.W."/>
        </authorList>
    </citation>
    <scope>NUCLEOTIDE SEQUENCE [LARGE SCALE GENOMIC DNA]</scope>
    <source>
        <strain evidence="2 3">LV</strain>
        <tissue evidence="2">Single pupa</tissue>
    </source>
</reference>
<evidence type="ECO:0000256" key="1">
    <source>
        <dbReference type="SAM" id="MobiDB-lite"/>
    </source>
</evidence>
<keyword evidence="3" id="KW-1185">Reference proteome</keyword>
<name>A0ABQ7QWA8_PLUXY</name>
<feature type="compositionally biased region" description="Basic residues" evidence="1">
    <location>
        <begin position="65"/>
        <end position="78"/>
    </location>
</feature>
<accession>A0ABQ7QWA8</accession>